<evidence type="ECO:0000313" key="3">
    <source>
        <dbReference type="Proteomes" id="UP000004524"/>
    </source>
</evidence>
<dbReference type="Proteomes" id="UP000004524">
    <property type="component" value="Unassembled WGS sequence"/>
</dbReference>
<keyword evidence="1" id="KW-1133">Transmembrane helix</keyword>
<accession>D8DVA1</accession>
<keyword evidence="3" id="KW-1185">Reference proteome</keyword>
<proteinExistence type="predicted"/>
<name>D8DVA1_9BACT</name>
<feature type="transmembrane region" description="Helical" evidence="1">
    <location>
        <begin position="81"/>
        <end position="102"/>
    </location>
</feature>
<comment type="caution">
    <text evidence="2">The sequence shown here is derived from an EMBL/GenBank/DDBJ whole genome shotgun (WGS) entry which is preliminary data.</text>
</comment>
<evidence type="ECO:0000313" key="2">
    <source>
        <dbReference type="EMBL" id="EFI72607.1"/>
    </source>
</evidence>
<dbReference type="AlphaFoldDB" id="D8DVA1"/>
<dbReference type="EMBL" id="ADWO01000038">
    <property type="protein sequence ID" value="EFI72607.1"/>
    <property type="molecule type" value="Genomic_DNA"/>
</dbReference>
<feature type="transmembrane region" description="Helical" evidence="1">
    <location>
        <begin position="117"/>
        <end position="136"/>
    </location>
</feature>
<evidence type="ECO:0000256" key="1">
    <source>
        <dbReference type="SAM" id="Phobius"/>
    </source>
</evidence>
<keyword evidence="1" id="KW-0472">Membrane</keyword>
<keyword evidence="1" id="KW-0812">Transmembrane</keyword>
<reference evidence="2 3" key="1">
    <citation type="journal article" date="2010" name="Microb. Ecol.">
        <title>Comparative genome analysis of Prevotella ruminicola and Prevotella bryantii: insights into their environmental niche.</title>
        <authorList>
            <consortium name="North American Consortium for Rumen Bacteria"/>
            <person name="Purushe J."/>
            <person name="Fouts D.E."/>
            <person name="Morrison M."/>
            <person name="White B.A."/>
            <person name="Mackie R.I."/>
            <person name="Coutinho P.M."/>
            <person name="Henrissat B."/>
            <person name="Nelson K.E."/>
        </authorList>
    </citation>
    <scope>NUCLEOTIDE SEQUENCE [LARGE SCALE GENOMIC DNA]</scope>
    <source>
        <strain evidence="2 3">B14</strain>
    </source>
</reference>
<protein>
    <submittedName>
        <fullName evidence="2">Uncharacterized protein</fullName>
    </submittedName>
</protein>
<gene>
    <name evidence="2" type="ORF">PBR_0901</name>
</gene>
<organism evidence="2 3">
    <name type="scientific">Segatella baroniae B14</name>
    <dbReference type="NCBI Taxonomy" id="752555"/>
    <lineage>
        <taxon>Bacteria</taxon>
        <taxon>Pseudomonadati</taxon>
        <taxon>Bacteroidota</taxon>
        <taxon>Bacteroidia</taxon>
        <taxon>Bacteroidales</taxon>
        <taxon>Prevotellaceae</taxon>
        <taxon>Segatella</taxon>
    </lineage>
</organism>
<sequence>MVSGSLRSIRWARCLSIRHLAIWFRFPELLIRIARGSLSKILLRLRIFLVFSRIRVKRGIAVTSTSTKVGRIILLSSILNALRLLLSLLTANCVEAVMMYLLPRLLISLRFLHQDSIRLLFLWITAVGFLNKYTLLHMPTQKILRRTGTVSSDNCIWRPSTLLTSPICKSAQTLSTLPWHR</sequence>